<gene>
    <name evidence="1" type="ORF">GM1_023_00170</name>
</gene>
<name>M3VBU2_GORML</name>
<reference evidence="1 2" key="1">
    <citation type="submission" date="2013-02" db="EMBL/GenBank/DDBJ databases">
        <title>Whole genome shotgun sequence of Gordonia malaquae NBRC 108250.</title>
        <authorList>
            <person name="Yoshida I."/>
            <person name="Hosoyama A."/>
            <person name="Tsuchikane K."/>
            <person name="Ando Y."/>
            <person name="Baba S."/>
            <person name="Ohji S."/>
            <person name="Hamada M."/>
            <person name="Tamura T."/>
            <person name="Yamazoe A."/>
            <person name="Yamazaki S."/>
            <person name="Fujita N."/>
        </authorList>
    </citation>
    <scope>NUCLEOTIDE SEQUENCE [LARGE SCALE GENOMIC DNA]</scope>
    <source>
        <strain evidence="1 2">NBRC 108250</strain>
    </source>
</reference>
<sequence length="95" mass="10714">MAEVQDRLTAIDGKLMVPSPSPASVFVDGIAVSADDAEREARVREAWEALDVDRQRRIVEEMVTVKILPAPRGVRDFMPELIVVRARRIDSRSER</sequence>
<evidence type="ECO:0000313" key="2">
    <source>
        <dbReference type="Proteomes" id="UP000035009"/>
    </source>
</evidence>
<accession>M3VBU2</accession>
<dbReference type="STRING" id="410332.SAMN04488550_4563"/>
<dbReference type="RefSeq" id="WP_008380166.1">
    <property type="nucleotide sequence ID" value="NZ_BAOP01000023.1"/>
</dbReference>
<comment type="caution">
    <text evidence="1">The sequence shown here is derived from an EMBL/GenBank/DDBJ whole genome shotgun (WGS) entry which is preliminary data.</text>
</comment>
<proteinExistence type="predicted"/>
<dbReference type="Proteomes" id="UP000035009">
    <property type="component" value="Unassembled WGS sequence"/>
</dbReference>
<keyword evidence="2" id="KW-1185">Reference proteome</keyword>
<dbReference type="EMBL" id="BAOP01000023">
    <property type="protein sequence ID" value="GAC80858.1"/>
    <property type="molecule type" value="Genomic_DNA"/>
</dbReference>
<evidence type="ECO:0000313" key="1">
    <source>
        <dbReference type="EMBL" id="GAC80858.1"/>
    </source>
</evidence>
<dbReference type="OrthoDB" id="4500247at2"/>
<protein>
    <submittedName>
        <fullName evidence="1">Uncharacterized protein</fullName>
    </submittedName>
</protein>
<organism evidence="1 2">
    <name type="scientific">Gordonia malaquae NBRC 108250</name>
    <dbReference type="NCBI Taxonomy" id="1223542"/>
    <lineage>
        <taxon>Bacteria</taxon>
        <taxon>Bacillati</taxon>
        <taxon>Actinomycetota</taxon>
        <taxon>Actinomycetes</taxon>
        <taxon>Mycobacteriales</taxon>
        <taxon>Gordoniaceae</taxon>
        <taxon>Gordonia</taxon>
    </lineage>
</organism>
<dbReference type="AlphaFoldDB" id="M3VBU2"/>